<evidence type="ECO:0000259" key="1">
    <source>
        <dbReference type="Pfam" id="PF01425"/>
    </source>
</evidence>
<evidence type="ECO:0000313" key="2">
    <source>
        <dbReference type="EMBL" id="CUV09340.1"/>
    </source>
</evidence>
<proteinExistence type="predicted"/>
<dbReference type="SUPFAM" id="SSF75304">
    <property type="entry name" value="Amidase signature (AS) enzymes"/>
    <property type="match status" value="1"/>
</dbReference>
<organism evidence="2">
    <name type="scientific">hydrothermal vent metagenome</name>
    <dbReference type="NCBI Taxonomy" id="652676"/>
    <lineage>
        <taxon>unclassified sequences</taxon>
        <taxon>metagenomes</taxon>
        <taxon>ecological metagenomes</taxon>
    </lineage>
</organism>
<accession>A0A160VFD2</accession>
<dbReference type="PANTHER" id="PTHR11895">
    <property type="entry name" value="TRANSAMIDASE"/>
    <property type="match status" value="1"/>
</dbReference>
<dbReference type="PANTHER" id="PTHR11895:SF73">
    <property type="entry name" value="AMIDASE FAMILY PROTEIN"/>
    <property type="match status" value="1"/>
</dbReference>
<dbReference type="GO" id="GO:0016740">
    <property type="term" value="F:transferase activity"/>
    <property type="evidence" value="ECO:0007669"/>
    <property type="project" value="UniProtKB-KW"/>
</dbReference>
<dbReference type="EMBL" id="FAXC01000218">
    <property type="protein sequence ID" value="CUV09340.1"/>
    <property type="molecule type" value="Genomic_DNA"/>
</dbReference>
<dbReference type="InterPro" id="IPR036928">
    <property type="entry name" value="AS_sf"/>
</dbReference>
<reference evidence="2" key="1">
    <citation type="submission" date="2015-10" db="EMBL/GenBank/DDBJ databases">
        <authorList>
            <person name="Gilbert D.G."/>
        </authorList>
    </citation>
    <scope>NUCLEOTIDE SEQUENCE</scope>
</reference>
<feature type="domain" description="Amidase" evidence="1">
    <location>
        <begin position="152"/>
        <end position="501"/>
    </location>
</feature>
<protein>
    <submittedName>
        <fullName evidence="2">Glutamyl-tRNA(Gln) amidotransferase subunit A-like protein</fullName>
    </submittedName>
</protein>
<dbReference type="GO" id="GO:0050567">
    <property type="term" value="F:glutaminyl-tRNA synthase (glutamine-hydrolyzing) activity"/>
    <property type="evidence" value="ECO:0007669"/>
    <property type="project" value="TreeGrafter"/>
</dbReference>
<keyword evidence="2" id="KW-0808">Transferase</keyword>
<dbReference type="AlphaFoldDB" id="A0A160VFD2"/>
<name>A0A160VFD2_9ZZZZ</name>
<dbReference type="Pfam" id="PF01425">
    <property type="entry name" value="Amidase"/>
    <property type="match status" value="1"/>
</dbReference>
<sequence length="569" mass="62746">MENRCNDLNTIVDLQQDQTSKDKGIAMKKIFLLIILVIAGCSKKEITTGNAAAAEKVFGLNFTASERDSLLDGLNERLEQYDQLRTIDLPNHIGYPLYYNPLVDDGNLPRGRDRFQFTEIPTVRPGDLEQCAFMTIPELAYLIRTQKVKSEELTRMYLERLKRYGPELECVVTITETLAMQQARKADLEITRGRYRGPLHGIPWGAKDLLAVPEYKTTWGAAPYKDQILNGKATVVQKLEEAGAVLVAKLTLGALAWGDVWFGGKTRNPWNTEQGSSGSSAGPGSATAAGLVGFSIGSETWGSIVSPATRNGVTGLRPSFGAVSRAGAMALSWSMDKLGPMTRSVEGAAIVFNTIRGADGIDRTVMDVPFQYPSKRGLKNLRVGYINSAFTDSAVSENDQAVLAVLESLDLELVPIELPEFPTRALSFVLQAEAAAAFDELTRTNRDNELVRQIKNAWPNVFREARFIPAVEYINANRARTLLNQKMAELMKTIDVYVVPSYFGDNLLRTNLTGHPCVVVPNGFNEKGTPTSISFIGDLYEDGNVLAVAKAYQEATDWHKQYPSQFDIE</sequence>
<dbReference type="InterPro" id="IPR023631">
    <property type="entry name" value="Amidase_dom"/>
</dbReference>
<gene>
    <name evidence="2" type="ORF">MGWOODY_Mmi41</name>
</gene>
<dbReference type="InterPro" id="IPR000120">
    <property type="entry name" value="Amidase"/>
</dbReference>
<dbReference type="Gene3D" id="3.90.1300.10">
    <property type="entry name" value="Amidase signature (AS) domain"/>
    <property type="match status" value="1"/>
</dbReference>